<comment type="caution">
    <text evidence="2">The sequence shown here is derived from an EMBL/GenBank/DDBJ whole genome shotgun (WGS) entry which is preliminary data.</text>
</comment>
<feature type="transmembrane region" description="Helical" evidence="1">
    <location>
        <begin position="121"/>
        <end position="139"/>
    </location>
</feature>
<proteinExistence type="predicted"/>
<dbReference type="Proteomes" id="UP000322918">
    <property type="component" value="Unassembled WGS sequence"/>
</dbReference>
<accession>A0A5M9HJH0</accession>
<keyword evidence="1" id="KW-0812">Transmembrane</keyword>
<gene>
    <name evidence="2" type="ORF">F1649_00835</name>
</gene>
<evidence type="ECO:0000313" key="3">
    <source>
        <dbReference type="Proteomes" id="UP000322918"/>
    </source>
</evidence>
<evidence type="ECO:0000313" key="2">
    <source>
        <dbReference type="EMBL" id="KAA8486860.1"/>
    </source>
</evidence>
<feature type="transmembrane region" description="Helical" evidence="1">
    <location>
        <begin position="172"/>
        <end position="194"/>
    </location>
</feature>
<feature type="transmembrane region" description="Helical" evidence="1">
    <location>
        <begin position="244"/>
        <end position="262"/>
    </location>
</feature>
<organism evidence="2 3">
    <name type="scientific">Arcticibacter tournemirensis</name>
    <dbReference type="NCBI Taxonomy" id="699437"/>
    <lineage>
        <taxon>Bacteria</taxon>
        <taxon>Pseudomonadati</taxon>
        <taxon>Bacteroidota</taxon>
        <taxon>Sphingobacteriia</taxon>
        <taxon>Sphingobacteriales</taxon>
        <taxon>Sphingobacteriaceae</taxon>
        <taxon>Arcticibacter</taxon>
    </lineage>
</organism>
<evidence type="ECO:0008006" key="4">
    <source>
        <dbReference type="Google" id="ProtNLM"/>
    </source>
</evidence>
<keyword evidence="1" id="KW-0472">Membrane</keyword>
<dbReference type="EMBL" id="VWNE01000001">
    <property type="protein sequence ID" value="KAA8486860.1"/>
    <property type="molecule type" value="Genomic_DNA"/>
</dbReference>
<feature type="transmembrane region" description="Helical" evidence="1">
    <location>
        <begin position="201"/>
        <end position="217"/>
    </location>
</feature>
<feature type="transmembrane region" description="Helical" evidence="1">
    <location>
        <begin position="401"/>
        <end position="419"/>
    </location>
</feature>
<feature type="transmembrane region" description="Helical" evidence="1">
    <location>
        <begin position="88"/>
        <end position="109"/>
    </location>
</feature>
<reference evidence="2 3" key="1">
    <citation type="submission" date="2019-09" db="EMBL/GenBank/DDBJ databases">
        <title>Pararcticibacter amylolyticus gen. nov., sp. nov., isolated from a rottenly hemp rope, and reclassification of Pedobacter tournemirensis as Pararcticibacter tournemirensis comb. nov.</title>
        <authorList>
            <person name="Cai Y."/>
        </authorList>
    </citation>
    <scope>NUCLEOTIDE SEQUENCE [LARGE SCALE GENOMIC DNA]</scope>
    <source>
        <strain evidence="2 3">TF5-37.2-LB10</strain>
    </source>
</reference>
<dbReference type="OrthoDB" id="1491081at2"/>
<feature type="transmembrane region" description="Helical" evidence="1">
    <location>
        <begin position="345"/>
        <end position="364"/>
    </location>
</feature>
<feature type="transmembrane region" description="Helical" evidence="1">
    <location>
        <begin position="376"/>
        <end position="395"/>
    </location>
</feature>
<feature type="transmembrane region" description="Helical" evidence="1">
    <location>
        <begin position="62"/>
        <end position="82"/>
    </location>
</feature>
<sequence>MSRTNHLLKQSVWLFFFLLLFEGALRKWFLPSLATPLLVVRDPLAVWLIAVAWKRNLLPSNVYLIGMAVFGFTGLITAVFLGHGNLPVAVYGARILLIHFPVMFIIGRVFTAHDVVKIGKAMLWISIPMIVITALQFYSPQSAWVNRGVGGDMEGSGFNGGAMGYFRPSGTFSFTTGNTLFFSLLAPFVFYFWLQPKGTSRLLLIAATLSLFASIPISISRGLLFQVGVTLIFTILATAKNPRYIRHILTAVIASFLVFAILSNTEFFRTATEVFFARFESASDDEGGLKGTLVDRFLGGLLSAVSESDNQPFWGYGIGMGTNVGSMLLTGDREFLIAEGEWGRLIGEMGPLMGLGVIIIRLGFCSETAILSYRKVLAGDMLPWILLSAGVLIILQGQWAQPTTLGFSTFMGGLILASLQEPYKLRLRIDNNASPASA</sequence>
<protein>
    <recommendedName>
        <fullName evidence="4">O-antigen ligase domain-containing protein</fullName>
    </recommendedName>
</protein>
<evidence type="ECO:0000256" key="1">
    <source>
        <dbReference type="SAM" id="Phobius"/>
    </source>
</evidence>
<keyword evidence="3" id="KW-1185">Reference proteome</keyword>
<dbReference type="AlphaFoldDB" id="A0A5M9HJH0"/>
<keyword evidence="1" id="KW-1133">Transmembrane helix</keyword>
<name>A0A5M9HJH0_9SPHI</name>